<dbReference type="Gene3D" id="3.30.430.20">
    <property type="entry name" value="Gnk2 domain, C-X8-C-X2-C motif"/>
    <property type="match status" value="2"/>
</dbReference>
<keyword evidence="4" id="KW-0677">Repeat</keyword>
<dbReference type="AlphaFoldDB" id="A0A834TYN2"/>
<dbReference type="EMBL" id="JAAIUW010000005">
    <property type="protein sequence ID" value="KAF7831178.1"/>
    <property type="molecule type" value="Genomic_DNA"/>
</dbReference>
<dbReference type="GO" id="GO:0016301">
    <property type="term" value="F:kinase activity"/>
    <property type="evidence" value="ECO:0007669"/>
    <property type="project" value="UniProtKB-KW"/>
</dbReference>
<evidence type="ECO:0000256" key="6">
    <source>
        <dbReference type="ARBA" id="ARBA00023157"/>
    </source>
</evidence>
<evidence type="ECO:0000256" key="8">
    <source>
        <dbReference type="ARBA" id="ARBA00038393"/>
    </source>
</evidence>
<feature type="transmembrane region" description="Helical" evidence="9">
    <location>
        <begin position="282"/>
        <end position="305"/>
    </location>
</feature>
<dbReference type="InterPro" id="IPR051378">
    <property type="entry name" value="Cell2Cell_Antifungal"/>
</dbReference>
<keyword evidence="9" id="KW-0812">Transmembrane</keyword>
<keyword evidence="9" id="KW-0472">Membrane</keyword>
<feature type="chain" id="PRO_5032477862" evidence="10">
    <location>
        <begin position="30"/>
        <end position="370"/>
    </location>
</feature>
<keyword evidence="5" id="KW-0965">Cell junction</keyword>
<comment type="similarity">
    <text evidence="8">Belongs to the cysteine-rich repeat secretory protein family. Plasmodesmata-located proteins (PDLD) subfamily.</text>
</comment>
<proteinExistence type="inferred from homology"/>
<dbReference type="PROSITE" id="PS51473">
    <property type="entry name" value="GNK2"/>
    <property type="match status" value="2"/>
</dbReference>
<comment type="caution">
    <text evidence="12">The sequence shown here is derived from an EMBL/GenBank/DDBJ whole genome shotgun (WGS) entry which is preliminary data.</text>
</comment>
<dbReference type="CDD" id="cd23509">
    <property type="entry name" value="Gnk2-like"/>
    <property type="match status" value="2"/>
</dbReference>
<keyword evidence="9" id="KW-1133">Transmembrane helix</keyword>
<dbReference type="InterPro" id="IPR011009">
    <property type="entry name" value="Kinase-like_dom_sf"/>
</dbReference>
<keyword evidence="6" id="KW-1015">Disulfide bond</keyword>
<keyword evidence="12" id="KW-0808">Transferase</keyword>
<keyword evidence="13" id="KW-1185">Reference proteome</keyword>
<evidence type="ECO:0000256" key="2">
    <source>
        <dbReference type="ARBA" id="ARBA00022581"/>
    </source>
</evidence>
<dbReference type="Gene3D" id="3.30.200.20">
    <property type="entry name" value="Phosphorylase Kinase, domain 1"/>
    <property type="match status" value="1"/>
</dbReference>
<organism evidence="12 13">
    <name type="scientific">Senna tora</name>
    <dbReference type="NCBI Taxonomy" id="362788"/>
    <lineage>
        <taxon>Eukaryota</taxon>
        <taxon>Viridiplantae</taxon>
        <taxon>Streptophyta</taxon>
        <taxon>Embryophyta</taxon>
        <taxon>Tracheophyta</taxon>
        <taxon>Spermatophyta</taxon>
        <taxon>Magnoliopsida</taxon>
        <taxon>eudicotyledons</taxon>
        <taxon>Gunneridae</taxon>
        <taxon>Pentapetalae</taxon>
        <taxon>rosids</taxon>
        <taxon>fabids</taxon>
        <taxon>Fabales</taxon>
        <taxon>Fabaceae</taxon>
        <taxon>Caesalpinioideae</taxon>
        <taxon>Cassia clade</taxon>
        <taxon>Senna</taxon>
    </lineage>
</organism>
<keyword evidence="2" id="KW-0945">Host-virus interaction</keyword>
<feature type="domain" description="Gnk2-homologous" evidence="11">
    <location>
        <begin position="38"/>
        <end position="143"/>
    </location>
</feature>
<evidence type="ECO:0000256" key="1">
    <source>
        <dbReference type="ARBA" id="ARBA00004251"/>
    </source>
</evidence>
<dbReference type="OrthoDB" id="4062651at2759"/>
<protein>
    <submittedName>
        <fullName evidence="12">Cold-responsive protein kinase 1-like</fullName>
    </submittedName>
</protein>
<evidence type="ECO:0000256" key="10">
    <source>
        <dbReference type="SAM" id="SignalP"/>
    </source>
</evidence>
<evidence type="ECO:0000256" key="4">
    <source>
        <dbReference type="ARBA" id="ARBA00022737"/>
    </source>
</evidence>
<reference evidence="12" key="1">
    <citation type="submission" date="2020-09" db="EMBL/GenBank/DDBJ databases">
        <title>Genome-Enabled Discovery of Anthraquinone Biosynthesis in Senna tora.</title>
        <authorList>
            <person name="Kang S.-H."/>
            <person name="Pandey R.P."/>
            <person name="Lee C.-M."/>
            <person name="Sim J.-S."/>
            <person name="Jeong J.-T."/>
            <person name="Choi B.-S."/>
            <person name="Jung M."/>
            <person name="Ginzburg D."/>
            <person name="Zhao K."/>
            <person name="Won S.Y."/>
            <person name="Oh T.-J."/>
            <person name="Yu Y."/>
            <person name="Kim N.-H."/>
            <person name="Lee O.R."/>
            <person name="Lee T.-H."/>
            <person name="Bashyal P."/>
            <person name="Kim T.-S."/>
            <person name="Lee W.-H."/>
            <person name="Kawkins C."/>
            <person name="Kim C.-K."/>
            <person name="Kim J.S."/>
            <person name="Ahn B.O."/>
            <person name="Rhee S.Y."/>
            <person name="Sohng J.K."/>
        </authorList>
    </citation>
    <scope>NUCLEOTIDE SEQUENCE</scope>
    <source>
        <tissue evidence="12">Leaf</tissue>
    </source>
</reference>
<dbReference type="Proteomes" id="UP000634136">
    <property type="component" value="Unassembled WGS sequence"/>
</dbReference>
<evidence type="ECO:0000259" key="11">
    <source>
        <dbReference type="PROSITE" id="PS51473"/>
    </source>
</evidence>
<evidence type="ECO:0000313" key="13">
    <source>
        <dbReference type="Proteomes" id="UP000634136"/>
    </source>
</evidence>
<dbReference type="GO" id="GO:0009506">
    <property type="term" value="C:plasmodesma"/>
    <property type="evidence" value="ECO:0007669"/>
    <property type="project" value="UniProtKB-SubCell"/>
</dbReference>
<dbReference type="InterPro" id="IPR038408">
    <property type="entry name" value="GNK2_sf"/>
</dbReference>
<accession>A0A834TYN2</accession>
<gene>
    <name evidence="12" type="ORF">G2W53_013511</name>
</gene>
<comment type="subcellular location">
    <subcellularLocation>
        <location evidence="7">Cell junction</location>
        <location evidence="7">Plasmodesma</location>
    </subcellularLocation>
    <subcellularLocation>
        <location evidence="1">Cell membrane</location>
        <topology evidence="1">Single-pass type I membrane protein</topology>
    </subcellularLocation>
</comment>
<evidence type="ECO:0000313" key="12">
    <source>
        <dbReference type="EMBL" id="KAF7831178.1"/>
    </source>
</evidence>
<evidence type="ECO:0000256" key="3">
    <source>
        <dbReference type="ARBA" id="ARBA00022729"/>
    </source>
</evidence>
<feature type="signal peptide" evidence="10">
    <location>
        <begin position="1"/>
        <end position="29"/>
    </location>
</feature>
<feature type="domain" description="Gnk2-homologous" evidence="11">
    <location>
        <begin position="149"/>
        <end position="261"/>
    </location>
</feature>
<keyword evidence="12" id="KW-0418">Kinase</keyword>
<dbReference type="Pfam" id="PF01657">
    <property type="entry name" value="Stress-antifung"/>
    <property type="match status" value="2"/>
</dbReference>
<dbReference type="InterPro" id="IPR002902">
    <property type="entry name" value="GNK2"/>
</dbReference>
<dbReference type="FunFam" id="3.30.430.20:FF:000017">
    <property type="entry name" value="Cysteine-rich receptor-like protein kinase 2"/>
    <property type="match status" value="1"/>
</dbReference>
<evidence type="ECO:0000256" key="5">
    <source>
        <dbReference type="ARBA" id="ARBA00022949"/>
    </source>
</evidence>
<dbReference type="SUPFAM" id="SSF56112">
    <property type="entry name" value="Protein kinase-like (PK-like)"/>
    <property type="match status" value="1"/>
</dbReference>
<dbReference type="PANTHER" id="PTHR32080">
    <property type="entry name" value="ANTIFUNGAL PROTEIN GINKBILOBIN-2-LIKE"/>
    <property type="match status" value="1"/>
</dbReference>
<dbReference type="GO" id="GO:0005886">
    <property type="term" value="C:plasma membrane"/>
    <property type="evidence" value="ECO:0007669"/>
    <property type="project" value="UniProtKB-SubCell"/>
</dbReference>
<evidence type="ECO:0000256" key="7">
    <source>
        <dbReference type="ARBA" id="ARBA00024184"/>
    </source>
</evidence>
<keyword evidence="3 10" id="KW-0732">Signal</keyword>
<sequence length="370" mass="40770">MVLLGHHLNNPLLFFIILCSCFWNRSLYGAVSVEPSQGLLLDRGCSQYNNSNLGSFFENLNASLGEMRTQVRNQSTHFATAMKNKENNPVYALFLCRDYLPVADCLDCFAAAEVQIRNCSYGGASGARVTYDGCFLRYESNEFKEQNTDAGNRMKCGNHSAREATAFDSAMDQVLMNLQIAIPRIANFSAATETKVPNNNNNNNGTSSIIYAFAQCILTITPQGCLDCLKIGHQNLETCLPNSEGRAFDTGCFIRYSNISFFPHNYTMDITPYLKQGGSSKMAIIGGVSGGAALVLILLALFGWLRKSKRPKRVPRGDILGATELKGPVNYGYKDLKSATNNFSEENKIGEGGFGDVYKVINLIKIHFQV</sequence>
<evidence type="ECO:0000256" key="9">
    <source>
        <dbReference type="SAM" id="Phobius"/>
    </source>
</evidence>
<dbReference type="PANTHER" id="PTHR32080:SF27">
    <property type="entry name" value="OS01G0548750 PROTEIN"/>
    <property type="match status" value="1"/>
</dbReference>
<name>A0A834TYN2_9FABA</name>